<organism evidence="3 4">
    <name type="scientific">Cellulosimicrobium protaetiae</name>
    <dbReference type="NCBI Taxonomy" id="2587808"/>
    <lineage>
        <taxon>Bacteria</taxon>
        <taxon>Bacillati</taxon>
        <taxon>Actinomycetota</taxon>
        <taxon>Actinomycetes</taxon>
        <taxon>Micrococcales</taxon>
        <taxon>Promicromonosporaceae</taxon>
        <taxon>Cellulosimicrobium</taxon>
    </lineage>
</organism>
<proteinExistence type="predicted"/>
<gene>
    <name evidence="3" type="ORF">FIC82_010985</name>
</gene>
<evidence type="ECO:0000256" key="1">
    <source>
        <dbReference type="SAM" id="MobiDB-lite"/>
    </source>
</evidence>
<reference evidence="4" key="1">
    <citation type="journal article" date="2022" name="Int. J. Syst. Evol. Microbiol.">
        <title>Cellulosimicrobium protaetiae sp. nov., isolated from the gut of the larva of Protaetia brevitarsis seulensis.</title>
        <authorList>
            <person name="Le Han H."/>
            <person name="Nguyen T.T.H."/>
            <person name="Li Z."/>
            <person name="Shin N.R."/>
            <person name="Kim S.G."/>
        </authorList>
    </citation>
    <scope>NUCLEOTIDE SEQUENCE [LARGE SCALE GENOMIC DNA]</scope>
    <source>
        <strain evidence="4">BI34</strain>
    </source>
</reference>
<evidence type="ECO:0000313" key="3">
    <source>
        <dbReference type="EMBL" id="QJW36634.1"/>
    </source>
</evidence>
<accession>A0A6M5UEZ9</accession>
<sequence>MHPFALDDGRIHLSTPTLDDVDAITAACREPGMAEWTVVPDPYERTDAERFVLEEVVPGWERGTALTWTVRESGGPPFVDGRGPLLGMMGIGLDDGAPGARSGEIGYWLTPAARGRGIGTAAARLVADWAFDVEGAGLSRLVWQAYVDNWPSRRLAWRLGFRVEGTIRRQLVQRGVRRDAWFGTLLPDDPREPNEPWPADAPPSGRTT</sequence>
<dbReference type="KEGG" id="cprt:FIC82_010985"/>
<name>A0A6M5UEZ9_9MICO</name>
<keyword evidence="3" id="KW-0808">Transferase</keyword>
<dbReference type="RefSeq" id="WP_168731750.1">
    <property type="nucleotide sequence ID" value="NZ_CP052757.1"/>
</dbReference>
<dbReference type="SUPFAM" id="SSF55729">
    <property type="entry name" value="Acyl-CoA N-acyltransferases (Nat)"/>
    <property type="match status" value="1"/>
</dbReference>
<dbReference type="AlphaFoldDB" id="A0A6M5UEZ9"/>
<dbReference type="InterPro" id="IPR000182">
    <property type="entry name" value="GNAT_dom"/>
</dbReference>
<protein>
    <submittedName>
        <fullName evidence="3">GNAT family N-acetyltransferase</fullName>
    </submittedName>
</protein>
<dbReference type="GO" id="GO:1990189">
    <property type="term" value="F:protein N-terminal-serine acetyltransferase activity"/>
    <property type="evidence" value="ECO:0007669"/>
    <property type="project" value="TreeGrafter"/>
</dbReference>
<evidence type="ECO:0000259" key="2">
    <source>
        <dbReference type="PROSITE" id="PS51186"/>
    </source>
</evidence>
<dbReference type="PROSITE" id="PS51186">
    <property type="entry name" value="GNAT"/>
    <property type="match status" value="1"/>
</dbReference>
<keyword evidence="4" id="KW-1185">Reference proteome</keyword>
<dbReference type="InterPro" id="IPR051908">
    <property type="entry name" value="Ribosomal_N-acetyltransferase"/>
</dbReference>
<dbReference type="PANTHER" id="PTHR43441">
    <property type="entry name" value="RIBOSOMAL-PROTEIN-SERINE ACETYLTRANSFERASE"/>
    <property type="match status" value="1"/>
</dbReference>
<dbReference type="GO" id="GO:0005737">
    <property type="term" value="C:cytoplasm"/>
    <property type="evidence" value="ECO:0007669"/>
    <property type="project" value="TreeGrafter"/>
</dbReference>
<feature type="region of interest" description="Disordered" evidence="1">
    <location>
        <begin position="185"/>
        <end position="208"/>
    </location>
</feature>
<dbReference type="InterPro" id="IPR016181">
    <property type="entry name" value="Acyl_CoA_acyltransferase"/>
</dbReference>
<dbReference type="Proteomes" id="UP000451354">
    <property type="component" value="Chromosome"/>
</dbReference>
<dbReference type="EMBL" id="CP052757">
    <property type="protein sequence ID" value="QJW36634.1"/>
    <property type="molecule type" value="Genomic_DNA"/>
</dbReference>
<dbReference type="GO" id="GO:0008999">
    <property type="term" value="F:protein-N-terminal-alanine acetyltransferase activity"/>
    <property type="evidence" value="ECO:0007669"/>
    <property type="project" value="TreeGrafter"/>
</dbReference>
<dbReference type="Gene3D" id="3.40.630.30">
    <property type="match status" value="1"/>
</dbReference>
<feature type="domain" description="N-acetyltransferase" evidence="2">
    <location>
        <begin position="36"/>
        <end position="187"/>
    </location>
</feature>
<evidence type="ECO:0000313" key="4">
    <source>
        <dbReference type="Proteomes" id="UP000451354"/>
    </source>
</evidence>
<dbReference type="PANTHER" id="PTHR43441:SF10">
    <property type="entry name" value="ACETYLTRANSFERASE"/>
    <property type="match status" value="1"/>
</dbReference>
<dbReference type="Pfam" id="PF13302">
    <property type="entry name" value="Acetyltransf_3"/>
    <property type="match status" value="1"/>
</dbReference>